<dbReference type="PANTHER" id="PTHR43690">
    <property type="entry name" value="NARDILYSIN"/>
    <property type="match status" value="1"/>
</dbReference>
<sequence>MWNQKFKQTLVLLSLSCLPFTTISAPNESALWFTQTDIALDSRYQTVLLDNGLRVITVENSTPKQGLSIRMFVDAGSFQEKGKEPGLAHFLEHMAFNGSTHVPEGEMISMLERHGLAFGADTNATTSMTNTNYRLDLPKADIESINTALFLLRETASELTLDQGAIDRERKVIKSEVRERQSVGLDRFLDSSDYIYAGANLPNKIGLGTIKGMDQVIQKDLRSFYQTYYAPRNTTLVLAGDVSHDVMLERVKHFFSDWRNKEFQPAVDPEFNVVLPSKVEAKVFTDPNVETRIEFNFLEKESPEANSKALNLEYWTHLLSTRALINRIDTLAYESGGRILSPSMSSEISLESVRVSQIGVTTADRDWEFGLSTLEQKLRQAVEFGFTEDEIKKQLTALENELQLSVETAGDSSSATLANRVMNAVDSGYVIASPQTDLSIFYELRDQLTVKSINEAFRKRWASQPPRLYLTERSNAPGLEKTLLETYAESQQTKVTPYVEKAATEFAYQNFGKPGKAKLIGTSKYGHILRYRFDNGVMLNIKQTDFEKSVVYISARVGKGLMALTQEQSALINLYNVGMSTGGLKAHDINDLKRIFAGTTMGLEATVETNAFVLKQAVKIEDALNQLRVFAALMIDGGYREQGKSFTLQMLSNYLETYQESPEEVQAVNIRSKLHGGDLRWVEPSMKELDAFSMSDLKPIMDNAISNGPVEIGIVGDISPQEAIDYVAQTFGALDIKAHATIERYQVEFPAIKKEDVTWYHKGEKTTALASSYWDLPDARNTKQSLHFLLLENVIQQRVTREIREAIGAAYSPWSGRTQSYNFKNFGYLTINSNTTIAQVDKVFLAYKNVLKSLQSELITDDELKRAATPIMDAVDQQVESNSYWFDLTSTAQTYPDIIEADGITAQELAAATKEDILAAAKLIDIDNVLQVRVLPEKYIDQ</sequence>
<dbReference type="SUPFAM" id="SSF63411">
    <property type="entry name" value="LuxS/MPP-like metallohydrolase"/>
    <property type="match status" value="3"/>
</dbReference>
<evidence type="ECO:0000256" key="3">
    <source>
        <dbReference type="ARBA" id="ARBA00022670"/>
    </source>
</evidence>
<evidence type="ECO:0000256" key="5">
    <source>
        <dbReference type="ARBA" id="ARBA00022801"/>
    </source>
</evidence>
<dbReference type="Pfam" id="PF00675">
    <property type="entry name" value="Peptidase_M16"/>
    <property type="match status" value="1"/>
</dbReference>
<evidence type="ECO:0000313" key="13">
    <source>
        <dbReference type="Proteomes" id="UP000078406"/>
    </source>
</evidence>
<dbReference type="AlphaFoldDB" id="A0A177Y2F6"/>
<feature type="domain" description="Peptidase M16 C-terminal" evidence="11">
    <location>
        <begin position="219"/>
        <end position="397"/>
    </location>
</feature>
<accession>A0A177Y2F6</accession>
<reference evidence="12 13" key="1">
    <citation type="journal article" date="2016" name="Syst. Appl. Microbiol.">
        <title>Vibrio bivalvicida sp. nov., a novel larval pathogen for bivalve molluscs reared in a hatchery.</title>
        <authorList>
            <person name="Dubert J."/>
            <person name="Romalde J.L."/>
            <person name="Prado S."/>
            <person name="Barja J.L."/>
        </authorList>
    </citation>
    <scope>NUCLEOTIDE SEQUENCE [LARGE SCALE GENOMIC DNA]</scope>
    <source>
        <strain evidence="12 13">605</strain>
    </source>
</reference>
<dbReference type="InterPro" id="IPR050626">
    <property type="entry name" value="Peptidase_M16"/>
</dbReference>
<comment type="cofactor">
    <cofactor evidence="1">
        <name>Zn(2+)</name>
        <dbReference type="ChEBI" id="CHEBI:29105"/>
    </cofactor>
</comment>
<protein>
    <submittedName>
        <fullName evidence="12">Peptidase M16</fullName>
    </submittedName>
</protein>
<comment type="similarity">
    <text evidence="2 8">Belongs to the peptidase M16 family.</text>
</comment>
<gene>
    <name evidence="12" type="ORF">APB76_05750</name>
</gene>
<keyword evidence="5" id="KW-0378">Hydrolase</keyword>
<dbReference type="Proteomes" id="UP000078406">
    <property type="component" value="Unassembled WGS sequence"/>
</dbReference>
<dbReference type="InterPro" id="IPR011765">
    <property type="entry name" value="Pept_M16_N"/>
</dbReference>
<feature type="signal peptide" evidence="9">
    <location>
        <begin position="1"/>
        <end position="25"/>
    </location>
</feature>
<evidence type="ECO:0000259" key="10">
    <source>
        <dbReference type="Pfam" id="PF00675"/>
    </source>
</evidence>
<keyword evidence="3" id="KW-0645">Protease</keyword>
<name>A0A177Y2F6_9VIBR</name>
<keyword evidence="9" id="KW-0732">Signal</keyword>
<evidence type="ECO:0000256" key="7">
    <source>
        <dbReference type="ARBA" id="ARBA00023049"/>
    </source>
</evidence>
<feature type="domain" description="Peptidase M16 N-terminal" evidence="10">
    <location>
        <begin position="56"/>
        <end position="182"/>
    </location>
</feature>
<evidence type="ECO:0000256" key="9">
    <source>
        <dbReference type="SAM" id="SignalP"/>
    </source>
</evidence>
<evidence type="ECO:0000256" key="2">
    <source>
        <dbReference type="ARBA" id="ARBA00007261"/>
    </source>
</evidence>
<feature type="domain" description="Peptidase M16 C-terminal" evidence="11">
    <location>
        <begin position="702"/>
        <end position="868"/>
    </location>
</feature>
<dbReference type="RefSeq" id="WP_054961164.1">
    <property type="nucleotide sequence ID" value="NZ_LLEI02000021.1"/>
</dbReference>
<dbReference type="Gene3D" id="3.30.830.10">
    <property type="entry name" value="Metalloenzyme, LuxS/M16 peptidase-like"/>
    <property type="match status" value="4"/>
</dbReference>
<evidence type="ECO:0000256" key="4">
    <source>
        <dbReference type="ARBA" id="ARBA00022723"/>
    </source>
</evidence>
<keyword evidence="4" id="KW-0479">Metal-binding</keyword>
<evidence type="ECO:0000259" key="11">
    <source>
        <dbReference type="Pfam" id="PF05193"/>
    </source>
</evidence>
<proteinExistence type="inferred from homology"/>
<dbReference type="InterPro" id="IPR011249">
    <property type="entry name" value="Metalloenz_LuxS/M16"/>
</dbReference>
<dbReference type="InterPro" id="IPR001431">
    <property type="entry name" value="Pept_M16_Zn_BS"/>
</dbReference>
<keyword evidence="7" id="KW-0482">Metalloprotease</keyword>
<organism evidence="12 13">
    <name type="scientific">Vibrio bivalvicida</name>
    <dbReference type="NCBI Taxonomy" id="1276888"/>
    <lineage>
        <taxon>Bacteria</taxon>
        <taxon>Pseudomonadati</taxon>
        <taxon>Pseudomonadota</taxon>
        <taxon>Gammaproteobacteria</taxon>
        <taxon>Vibrionales</taxon>
        <taxon>Vibrionaceae</taxon>
        <taxon>Vibrio</taxon>
        <taxon>Vibrio oreintalis group</taxon>
    </lineage>
</organism>
<evidence type="ECO:0000313" key="12">
    <source>
        <dbReference type="EMBL" id="OAJ94786.1"/>
    </source>
</evidence>
<dbReference type="Pfam" id="PF05193">
    <property type="entry name" value="Peptidase_M16_C"/>
    <property type="match status" value="2"/>
</dbReference>
<dbReference type="PROSITE" id="PS00143">
    <property type="entry name" value="INSULINASE"/>
    <property type="match status" value="1"/>
</dbReference>
<dbReference type="InterPro" id="IPR007863">
    <property type="entry name" value="Peptidase_M16_C"/>
</dbReference>
<evidence type="ECO:0000256" key="1">
    <source>
        <dbReference type="ARBA" id="ARBA00001947"/>
    </source>
</evidence>
<dbReference type="EMBL" id="LLEI02000021">
    <property type="protein sequence ID" value="OAJ94786.1"/>
    <property type="molecule type" value="Genomic_DNA"/>
</dbReference>
<dbReference type="GO" id="GO:0046872">
    <property type="term" value="F:metal ion binding"/>
    <property type="evidence" value="ECO:0007669"/>
    <property type="project" value="UniProtKB-KW"/>
</dbReference>
<comment type="caution">
    <text evidence="12">The sequence shown here is derived from an EMBL/GenBank/DDBJ whole genome shotgun (WGS) entry which is preliminary data.</text>
</comment>
<dbReference type="GO" id="GO:0004222">
    <property type="term" value="F:metalloendopeptidase activity"/>
    <property type="evidence" value="ECO:0007669"/>
    <property type="project" value="InterPro"/>
</dbReference>
<dbReference type="PANTHER" id="PTHR43690:SF17">
    <property type="entry name" value="PROTEIN YHJJ"/>
    <property type="match status" value="1"/>
</dbReference>
<evidence type="ECO:0000256" key="8">
    <source>
        <dbReference type="RuleBase" id="RU004447"/>
    </source>
</evidence>
<evidence type="ECO:0000256" key="6">
    <source>
        <dbReference type="ARBA" id="ARBA00022833"/>
    </source>
</evidence>
<feature type="chain" id="PRO_5008079472" evidence="9">
    <location>
        <begin position="26"/>
        <end position="942"/>
    </location>
</feature>
<dbReference type="GO" id="GO:0006508">
    <property type="term" value="P:proteolysis"/>
    <property type="evidence" value="ECO:0007669"/>
    <property type="project" value="UniProtKB-KW"/>
</dbReference>
<keyword evidence="6" id="KW-0862">Zinc</keyword>